<evidence type="ECO:0000256" key="1">
    <source>
        <dbReference type="SAM" id="SignalP"/>
    </source>
</evidence>
<sequence length="209" mass="23620">MRRVFSALIFIAILLFGSFAPEIAQAKDMNAAFLARYEQNAQLEAVLLGRLQGMPNLAFKSPKMQMIETRVNDLNVEAAQLFTVQQYLEGNVSAPDLSQSLSTRLEAQVFSWRNLHEQMVYALSHLGRGRRFAEARTLDRAAVDFDAQAIKRLLDLQRRSENLLSHHRTDKMMSFLEHAIDSLQRQAITATQQGIRLAGTFQGSVLKRG</sequence>
<proteinExistence type="predicted"/>
<evidence type="ECO:0000313" key="2">
    <source>
        <dbReference type="EMBL" id="KUO96065.1"/>
    </source>
</evidence>
<dbReference type="OrthoDB" id="9907825at2"/>
<feature type="signal peptide" evidence="1">
    <location>
        <begin position="1"/>
        <end position="26"/>
    </location>
</feature>
<name>A0A124IW22_9BACL</name>
<keyword evidence="1" id="KW-0732">Signal</keyword>
<evidence type="ECO:0000313" key="3">
    <source>
        <dbReference type="Proteomes" id="UP000053557"/>
    </source>
</evidence>
<organism evidence="2 3">
    <name type="scientific">Ferroacidibacillus organovorans</name>
    <dbReference type="NCBI Taxonomy" id="1765683"/>
    <lineage>
        <taxon>Bacteria</taxon>
        <taxon>Bacillati</taxon>
        <taxon>Bacillota</taxon>
        <taxon>Bacilli</taxon>
        <taxon>Bacillales</taxon>
        <taxon>Alicyclobacillaceae</taxon>
        <taxon>Ferroacidibacillus</taxon>
    </lineage>
</organism>
<dbReference type="EMBL" id="LPVJ01000029">
    <property type="protein sequence ID" value="KUO96065.1"/>
    <property type="molecule type" value="Genomic_DNA"/>
</dbReference>
<feature type="chain" id="PRO_5007174577" evidence="1">
    <location>
        <begin position="27"/>
        <end position="209"/>
    </location>
</feature>
<gene>
    <name evidence="2" type="ORF">ATW55_01465</name>
</gene>
<reference evidence="2 3" key="1">
    <citation type="submission" date="2015-12" db="EMBL/GenBank/DDBJ databases">
        <title>Draft genome sequence of Acidibacillus ferrooxidans ITV001, isolated from a chalcopyrite acid mine drainage site in Brazil.</title>
        <authorList>
            <person name="Dall'Agnol H."/>
            <person name="Nancucheo I."/>
            <person name="Johnson B."/>
            <person name="Oliveira R."/>
            <person name="Leite L."/>
            <person name="Pylro V."/>
            <person name="Nunes G.L."/>
            <person name="Tzotzos G."/>
            <person name="Fernandes G.R."/>
            <person name="Dutra J."/>
            <person name="Orellana S.C."/>
            <person name="Oliveira G."/>
        </authorList>
    </citation>
    <scope>NUCLEOTIDE SEQUENCE [LARGE SCALE GENOMIC DNA]</scope>
    <source>
        <strain evidence="3">ITV01</strain>
    </source>
</reference>
<keyword evidence="3" id="KW-1185">Reference proteome</keyword>
<dbReference type="AlphaFoldDB" id="A0A124IW22"/>
<dbReference type="RefSeq" id="WP_067715059.1">
    <property type="nucleotide sequence ID" value="NZ_LPVJ01000029.1"/>
</dbReference>
<dbReference type="Proteomes" id="UP000053557">
    <property type="component" value="Unassembled WGS sequence"/>
</dbReference>
<accession>A0A124IW22</accession>
<protein>
    <submittedName>
        <fullName evidence="2">Uncharacterized protein</fullName>
    </submittedName>
</protein>
<comment type="caution">
    <text evidence="2">The sequence shown here is derived from an EMBL/GenBank/DDBJ whole genome shotgun (WGS) entry which is preliminary data.</text>
</comment>